<evidence type="ECO:0000256" key="10">
    <source>
        <dbReference type="ARBA" id="ARBA00022553"/>
    </source>
</evidence>
<feature type="compositionally biased region" description="Polar residues" evidence="46">
    <location>
        <begin position="3192"/>
        <end position="3203"/>
    </location>
</feature>
<dbReference type="SMART" id="SM00249">
    <property type="entry name" value="PHD"/>
    <property type="match status" value="4"/>
</dbReference>
<evidence type="ECO:0000259" key="48">
    <source>
        <dbReference type="PROSITE" id="PS50016"/>
    </source>
</evidence>
<feature type="compositionally biased region" description="Basic residues" evidence="46">
    <location>
        <begin position="3303"/>
        <end position="3312"/>
    </location>
</feature>
<feature type="compositionally biased region" description="Basic and acidic residues" evidence="46">
    <location>
        <begin position="1176"/>
        <end position="1200"/>
    </location>
</feature>
<feature type="domain" description="PHD-type" evidence="52">
    <location>
        <begin position="2564"/>
        <end position="2670"/>
    </location>
</feature>
<dbReference type="GO" id="GO:0045259">
    <property type="term" value="C:proton-transporting ATP synthase complex"/>
    <property type="evidence" value="ECO:0007669"/>
    <property type="project" value="UniProtKB-KW"/>
</dbReference>
<proteinExistence type="inferred from homology"/>
<accession>A0A061I640</accession>
<dbReference type="Pfam" id="PF02008">
    <property type="entry name" value="zf-CXXC"/>
    <property type="match status" value="1"/>
</dbReference>
<feature type="compositionally biased region" description="Basic residues" evidence="46">
    <location>
        <begin position="3908"/>
        <end position="3923"/>
    </location>
</feature>
<dbReference type="CDD" id="cd15588">
    <property type="entry name" value="PHD1_KMT2A"/>
    <property type="match status" value="1"/>
</dbReference>
<keyword evidence="32" id="KW-0539">Nucleus</keyword>
<feature type="region of interest" description="Disordered" evidence="46">
    <location>
        <begin position="1298"/>
        <end position="1438"/>
    </location>
</feature>
<dbReference type="Gene3D" id="6.10.250.2390">
    <property type="match status" value="1"/>
</dbReference>
<feature type="region of interest" description="Disordered" evidence="46">
    <location>
        <begin position="3858"/>
        <end position="3935"/>
    </location>
</feature>
<dbReference type="InterPro" id="IPR003616">
    <property type="entry name" value="Post-SET_dom"/>
</dbReference>
<dbReference type="InterPro" id="IPR046341">
    <property type="entry name" value="SET_dom_sf"/>
</dbReference>
<dbReference type="InterPro" id="IPR001487">
    <property type="entry name" value="Bromodomain"/>
</dbReference>
<feature type="region of interest" description="Disordered" evidence="46">
    <location>
        <begin position="2419"/>
        <end position="2467"/>
    </location>
</feature>
<feature type="domain" description="CXXC-type" evidence="51">
    <location>
        <begin position="1992"/>
        <end position="2040"/>
    </location>
</feature>
<dbReference type="FunFam" id="3.30.160.360:FF:000003">
    <property type="entry name" value="Histone-lysine N-methyltransferase"/>
    <property type="match status" value="1"/>
</dbReference>
<evidence type="ECO:0000256" key="21">
    <source>
        <dbReference type="ARBA" id="ARBA00022843"/>
    </source>
</evidence>
<keyword evidence="22" id="KW-0156">Chromatin regulator</keyword>
<dbReference type="PROSITE" id="PS50016">
    <property type="entry name" value="ZF_PHD_2"/>
    <property type="match status" value="3"/>
</dbReference>
<keyword evidence="20" id="KW-0862">Zinc</keyword>
<feature type="domain" description="Post-SET" evidence="50">
    <location>
        <begin position="4646"/>
        <end position="4662"/>
    </location>
</feature>
<dbReference type="GO" id="GO:0140945">
    <property type="term" value="F:histone H3K4 monomethyltransferase activity"/>
    <property type="evidence" value="ECO:0007669"/>
    <property type="project" value="UniProtKB-EC"/>
</dbReference>
<evidence type="ECO:0000256" key="30">
    <source>
        <dbReference type="ARBA" id="ARBA00023136"/>
    </source>
</evidence>
<feature type="region of interest" description="Disordered" evidence="46">
    <location>
        <begin position="4157"/>
        <end position="4336"/>
    </location>
</feature>
<dbReference type="PROSITE" id="PS51542">
    <property type="entry name" value="FYRN"/>
    <property type="match status" value="1"/>
</dbReference>
<dbReference type="InterPro" id="IPR019474">
    <property type="entry name" value="Ub_conjug_fac_E4_core"/>
</dbReference>
<evidence type="ECO:0000256" key="34">
    <source>
        <dbReference type="ARBA" id="ARBA00023620"/>
    </source>
</evidence>
<dbReference type="InterPro" id="IPR036427">
    <property type="entry name" value="Bromodomain-like_sf"/>
</dbReference>
<feature type="compositionally biased region" description="Low complexity" evidence="46">
    <location>
        <begin position="1614"/>
        <end position="1633"/>
    </location>
</feature>
<dbReference type="GO" id="GO:0015986">
    <property type="term" value="P:proton motive force-driven ATP synthesis"/>
    <property type="evidence" value="ECO:0007669"/>
    <property type="project" value="InterPro"/>
</dbReference>
<evidence type="ECO:0000256" key="17">
    <source>
        <dbReference type="ARBA" id="ARBA00022781"/>
    </source>
</evidence>
<organism evidence="53 54">
    <name type="scientific">Cricetulus griseus</name>
    <name type="common">Chinese hamster</name>
    <name type="synonym">Cricetulus barabensis griseus</name>
    <dbReference type="NCBI Taxonomy" id="10029"/>
    <lineage>
        <taxon>Eukaryota</taxon>
        <taxon>Metazoa</taxon>
        <taxon>Chordata</taxon>
        <taxon>Craniata</taxon>
        <taxon>Vertebrata</taxon>
        <taxon>Euteleostomi</taxon>
        <taxon>Mammalia</taxon>
        <taxon>Eutheria</taxon>
        <taxon>Euarchontoglires</taxon>
        <taxon>Glires</taxon>
        <taxon>Rodentia</taxon>
        <taxon>Myomorpha</taxon>
        <taxon>Muroidea</taxon>
        <taxon>Cricetidae</taxon>
        <taxon>Cricetinae</taxon>
        <taxon>Cricetulus</taxon>
    </lineage>
</organism>
<comment type="subcellular location">
    <subcellularLocation>
        <location evidence="2">Mitochondrion membrane</location>
    </subcellularLocation>
    <subcellularLocation>
        <location evidence="1">Nucleus</location>
    </subcellularLocation>
</comment>
<dbReference type="GO" id="GO:0048511">
    <property type="term" value="P:rhythmic process"/>
    <property type="evidence" value="ECO:0007669"/>
    <property type="project" value="UniProtKB-KW"/>
</dbReference>
<feature type="compositionally biased region" description="Polar residues" evidence="46">
    <location>
        <begin position="1650"/>
        <end position="1660"/>
    </location>
</feature>
<dbReference type="CDD" id="cd05493">
    <property type="entry name" value="Bromo_ALL-1"/>
    <property type="match status" value="1"/>
</dbReference>
<dbReference type="GO" id="GO:0015078">
    <property type="term" value="F:proton transmembrane transporter activity"/>
    <property type="evidence" value="ECO:0007669"/>
    <property type="project" value="InterPro"/>
</dbReference>
<dbReference type="Proteomes" id="UP000030759">
    <property type="component" value="Unassembled WGS sequence"/>
</dbReference>
<evidence type="ECO:0000256" key="5">
    <source>
        <dbReference type="ARBA" id="ARBA00019994"/>
    </source>
</evidence>
<dbReference type="PANTHER" id="PTHR45838">
    <property type="entry name" value="HISTONE-LYSINE-N-METHYLTRANSFERASE 2 KMT2 FAMILY MEMBER"/>
    <property type="match status" value="1"/>
</dbReference>
<evidence type="ECO:0000256" key="42">
    <source>
        <dbReference type="ARBA" id="ARBA00082753"/>
    </source>
</evidence>
<feature type="region of interest" description="Disordered" evidence="46">
    <location>
        <begin position="4478"/>
        <end position="4501"/>
    </location>
</feature>
<feature type="region of interest" description="Disordered" evidence="46">
    <location>
        <begin position="1882"/>
        <end position="1911"/>
    </location>
</feature>
<feature type="compositionally biased region" description="Basic and acidic residues" evidence="46">
    <location>
        <begin position="3434"/>
        <end position="3453"/>
    </location>
</feature>
<dbReference type="PROSITE" id="PS51058">
    <property type="entry name" value="ZF_CXXC"/>
    <property type="match status" value="1"/>
</dbReference>
<dbReference type="Pfam" id="PF00628">
    <property type="entry name" value="PHD"/>
    <property type="match status" value="2"/>
</dbReference>
<dbReference type="Gene3D" id="1.20.920.10">
    <property type="entry name" value="Bromodomain-like"/>
    <property type="match status" value="1"/>
</dbReference>
<dbReference type="InterPro" id="IPR003889">
    <property type="entry name" value="FYrich_C"/>
</dbReference>
<evidence type="ECO:0000256" key="40">
    <source>
        <dbReference type="ARBA" id="ARBA00079645"/>
    </source>
</evidence>
<comment type="similarity">
    <text evidence="3">Belongs to the ATPase g subunit family.</text>
</comment>
<feature type="compositionally biased region" description="Polar residues" evidence="46">
    <location>
        <begin position="3926"/>
        <end position="3935"/>
    </location>
</feature>
<dbReference type="Pfam" id="PF05964">
    <property type="entry name" value="FYRN"/>
    <property type="match status" value="1"/>
</dbReference>
<feature type="region of interest" description="Disordered" evidence="46">
    <location>
        <begin position="3403"/>
        <end position="3453"/>
    </location>
</feature>
<keyword evidence="28" id="KW-0238">DNA-binding</keyword>
<comment type="catalytic activity">
    <reaction evidence="37">
        <text>L-cysteinyl-[protein] + S-adenosyl-L-methionine = S-methyl-L-cysteinyl-[protein] + S-adenosyl-L-homocysteine + H(+)</text>
        <dbReference type="Rhea" id="RHEA:66544"/>
        <dbReference type="Rhea" id="RHEA-COMP:10131"/>
        <dbReference type="Rhea" id="RHEA-COMP:10132"/>
        <dbReference type="ChEBI" id="CHEBI:15378"/>
        <dbReference type="ChEBI" id="CHEBI:29950"/>
        <dbReference type="ChEBI" id="CHEBI:57856"/>
        <dbReference type="ChEBI" id="CHEBI:59789"/>
        <dbReference type="ChEBI" id="CHEBI:82612"/>
    </reaction>
    <physiologicalReaction direction="left-to-right" evidence="37">
        <dbReference type="Rhea" id="RHEA:66545"/>
    </physiologicalReaction>
</comment>
<dbReference type="FunFam" id="2.170.270.10:FF:000149">
    <property type="entry name" value="Myeloid/lymphoid or mixed-lineage leukemia"/>
    <property type="match status" value="1"/>
</dbReference>
<feature type="domain" description="PHD-type" evidence="48">
    <location>
        <begin position="2235"/>
        <end position="2289"/>
    </location>
</feature>
<keyword evidence="11 53" id="KW-0489">Methyltransferase</keyword>
<dbReference type="GO" id="GO:0006511">
    <property type="term" value="P:ubiquitin-dependent protein catabolic process"/>
    <property type="evidence" value="ECO:0007669"/>
    <property type="project" value="InterPro"/>
</dbReference>
<keyword evidence="10" id="KW-0597">Phosphoprotein</keyword>
<comment type="similarity">
    <text evidence="4">Belongs to the TTC36 family.</text>
</comment>
<gene>
    <name evidence="53" type="ORF">H671_4g12979</name>
</gene>
<dbReference type="InterPro" id="IPR001214">
    <property type="entry name" value="SET_dom"/>
</dbReference>
<evidence type="ECO:0000256" key="36">
    <source>
        <dbReference type="ARBA" id="ARBA00050089"/>
    </source>
</evidence>
<dbReference type="SMART" id="SM00542">
    <property type="entry name" value="FYRC"/>
    <property type="match status" value="1"/>
</dbReference>
<dbReference type="InterPro" id="IPR019787">
    <property type="entry name" value="Znf_PHD-finger"/>
</dbReference>
<evidence type="ECO:0000256" key="19">
    <source>
        <dbReference type="ARBA" id="ARBA00022803"/>
    </source>
</evidence>
<feature type="compositionally biased region" description="Basic and acidic residues" evidence="46">
    <location>
        <begin position="1697"/>
        <end position="1735"/>
    </location>
</feature>
<feature type="region of interest" description="Disordered" evidence="46">
    <location>
        <begin position="2053"/>
        <end position="2144"/>
    </location>
</feature>
<dbReference type="GO" id="GO:0000151">
    <property type="term" value="C:ubiquitin ligase complex"/>
    <property type="evidence" value="ECO:0007669"/>
    <property type="project" value="InterPro"/>
</dbReference>
<keyword evidence="12 53" id="KW-0808">Transferase</keyword>
<dbReference type="CDD" id="cd15592">
    <property type="entry name" value="PHD3_KMT2A"/>
    <property type="match status" value="1"/>
</dbReference>
<evidence type="ECO:0000256" key="3">
    <source>
        <dbReference type="ARBA" id="ARBA00005699"/>
    </source>
</evidence>
<evidence type="ECO:0000256" key="2">
    <source>
        <dbReference type="ARBA" id="ARBA00004325"/>
    </source>
</evidence>
<dbReference type="PROSITE" id="PS50014">
    <property type="entry name" value="BROMODOMAIN_2"/>
    <property type="match status" value="1"/>
</dbReference>
<dbReference type="GO" id="GO:0031966">
    <property type="term" value="C:mitochondrial membrane"/>
    <property type="evidence" value="ECO:0007669"/>
    <property type="project" value="UniProtKB-SubCell"/>
</dbReference>
<evidence type="ECO:0000256" key="43">
    <source>
        <dbReference type="ARBA" id="ARBA00083183"/>
    </source>
</evidence>
<dbReference type="SUPFAM" id="SSF82199">
    <property type="entry name" value="SET domain"/>
    <property type="match status" value="1"/>
</dbReference>
<reference evidence="54" key="1">
    <citation type="journal article" date="2013" name="Nat. Biotechnol.">
        <title>Chinese hamster genome sequenced from sorted chromosomes.</title>
        <authorList>
            <person name="Brinkrolf K."/>
            <person name="Rupp O."/>
            <person name="Laux H."/>
            <person name="Kollin F."/>
            <person name="Ernst W."/>
            <person name="Linke B."/>
            <person name="Kofler R."/>
            <person name="Romand S."/>
            <person name="Hesse F."/>
            <person name="Budach W.E."/>
            <person name="Galosy S."/>
            <person name="Muller D."/>
            <person name="Noll T."/>
            <person name="Wienberg J."/>
            <person name="Jostock T."/>
            <person name="Leonard M."/>
            <person name="Grillari J."/>
            <person name="Tauch A."/>
            <person name="Goesmann A."/>
            <person name="Helk B."/>
            <person name="Mott J.E."/>
            <person name="Puhler A."/>
            <person name="Borth N."/>
        </authorList>
    </citation>
    <scope>NUCLEOTIDE SEQUENCE [LARGE SCALE GENOMIC DNA]</scope>
    <source>
        <strain evidence="54">17A/GY</strain>
    </source>
</reference>
<evidence type="ECO:0000256" key="22">
    <source>
        <dbReference type="ARBA" id="ARBA00022853"/>
    </source>
</evidence>
<dbReference type="SMART" id="SM00028">
    <property type="entry name" value="TPR"/>
    <property type="match status" value="2"/>
</dbReference>
<keyword evidence="33" id="KW-0066">ATP synthesis</keyword>
<sequence>MTDQENNNNISSNPFAALFGSLADAKQFAAIQKEQLKQQSDELPASPDDSDNSVSESLDEYDYSVSEINRSFRSQQEICEQLNINHMIQRIFLITLDNSDPNLKGGNGIPSRCVYLEEMAVELEDQDWLDMSNVEQAIFARLLLQDPGNHLISMTSSTTLNLSADRDAGERHIFCYLYSCFQRAKEEITKVPENLLPFAVQCRNLTVSNTRTVLLTPEIYVDQNIHEQLVDLMLEAIQGAHFEDVTEFLEEVIEALLLDEEVRTFPEVMIPVFDILLGRIKDLELCQILLYAYLDILLYFTRQKDMAKVFLEYIQPKDPSNGQMYQKTLLGVILNISCLLKTPGVVENHGYFLNPSRSSPQEIKVQEANIHQFMAQFHEKIYQMLKNLLQLSPETKHCILFWLGNCLHANAGRTKIWANQMPEIFFQMYASDAFFLNLGAALLKLCQPFCKPRSSRLLTFNPSYCVLKDLNDEERKIKNVHMRGLDKETCLIPAVQEPIFPQSYNLVTENLALTEYTLYLGFHRLHDQMVKINQNLHRLQVAWRDAQQSSSPAADNLREQFERLMTIYLSTKTAMTEPQMLQNCLNLQVSMAVLLVQLAIGNEGSQPLELSFPLPDGYSSLAYVPEFFADNLGDFLIFLRRFAEDILETSADSLEHVLHFITIFTGSIERYMWGTDSYRESIKDLADYASKNLEAMNPPLFLRFLNLLMNDAIFLLDEAIQYLSKIKIQQIEKDRGEWESLTPEARREKEAGLQMFGQLARFHNIMSNETIGTLSFLTSAAVTYSKPRLATFWYYAKVELVPPTPAEIPAAIQSVKKIIQSAKTGSFKQLTVKEAVLNGLVATEVWMWFYIGEIIGKRGIVGYDVCLLKKMPPLVSPSLLNQKSDLGFEVFPYSSSYRHHLCLLQNTVVLHDWHRGTVTKKEILKSSMFCDDPVGKFKRLSQLLVLVQRPLASSGPALLRVGPGFDAALQVSAAIGTNLRRFRAVFGESGGGGGSGEDEQFLGFGSDEEVRVRSPTRSPSVKTSPRKPRGRPRSGSDRNAATLPDPPVFSPLSKSETKSADKIKKKDSKSIEKKRGRPPTFPGVKIKITHGKDISELTKGSKEDSLKKIKRTPSAMFQQATKIKKLRAGKLSPLKSKFKTGKLQIGRKGVQIVRRRGRPPSTERIKTPSGLLINSELEKPQKVRKDKEGTPPLTKEDKTSVRQSPRRIKPVRIIPSSKRTDATIAKQLLQRAKKGAQKKIEKEAAQLQGRKVKTQVKNIRQFIMPVVSAISSRIIKTPRRFIEDEDYDPPIKIARLESTPNSRFSATSCGSSEKSSAASQHSSQMSSDSSRSSSPSIDTTSDSQASEEIQALPEERSNTPEVHTPLPISQSPENESNDRRSRRYSMSERSFGSRTTKKLPTLQSAPQQQTSSSPPPPLLTPPPPLQPASSISDHTPWLMPPTIPLASPFLPPAAPMQGKRKSILREPTFRWTSLKHSRSEPQYFSSAKYAKEGLIRKPIFDNFRPPPLTPEDVGFASGFSASGTAASARLFSPLHSGTRFDIHKRSPILRAPRFTPSEAHSRIFESVTLPSNRTSTGTSSSGVSNRKRKRKVFSPIRSEPRSPSHSMRTRSGRLSTSELPPLTPPSSVSSSLSIPVSPLAASALNPTFTFPSHSLTQSGESTEKNQRPRKQTSAPAEPFSSDSPTLFPWFTPGSQTEKGRNRDKAPEELSKDRDADKSRERDREREKENKRESRKEKRKKGSEIQSSSALYPVGRVSKEKVAGEDVGTSSSAKKAAGRKKSSSLDSGTDIASVTLGDTTAVKTKILIKKGRGNLEKNNLDLGPPAPSLEKEKTLCLPTPSSSTVKHSTSSIGSMLAQADKLPMTDKRVASLLKKAKAQLCKIEKSKSLKQTDQPKAQGQESDSSETSVRGPRIKHVCRRAAVALGRKRAVFPDDMPTLSALPWEEREKILSSMGNDDKSSIAGSEDAEPLAPPIKPIKPVTRNKAPQEPPVKKGRRSRRCGQCPGCQVPEDCGVCTNCLDKPKFGGRNIKKQCCKMRKCQNLQWMPSKAYLQKQAKAPVIPPQPPSTAAPQRKEVPKTTPSEPKKKQPPPPEPGPEQSKQKKVAPRPSIPVKQKPKDKEKPPPVNKQENSGTLNILNPLSNGISSKQKIPADGVHRIRVDFKEDCEAENVWEMGGLGILTSVPITPRVVCFLCASSGHVEFVYCQVCCEPFHKFCLEENERPLEDQLENWCCRRCKFCHVCGRQHQATKQLLECNKCRNSYHPECLGPNYPTKPTKKKKVWICTKCVRCKSCGSTTPGKGWDAQWSHDFSLCHDCAKLFAKGNFCPLCDKCYDDDDYESKMMQCGKCDRWVHSKCENLSDEMYEILSNLPESVAYTCVNCTERHPAEWRLALEKELQASLKQVLTALLNSRTTSHLLRYRQAAKPPDLNPETEESIPSRSSPEGPDPPVLTEVSKQDEQQPLDLEGVKRKMDQSSYVSVLEFSDDIVKIIQAAINSDGGQPEIKKANSMVKSFFIRQMERVFPWFSVKKSRFWEPNKVSNNTVERTQDLVFSLVKYSTAEIHPQPYESMLKDDDFPQDAGRLLYIGQNEWTHVNCALWSAEVFEDDDGSLKNVHMAVIRGKQLRCEFCQKPGATVGCCLTSCTSNYHFMCSRAKNCVFLDDKKVYCQRHRDLIKGEVVPENGFEVFRRVFVDFEGISLRRKFLNGLEPENIHMMIGSMTIDCLGILNDLSDCEDKLFPIGYQCSRVYWSTTDARKRCVYTCKIVECRPPVVEPDINSTVEHDDNRTIAHSPSSFIETSCKDSQSTAAILSPPSPDRPHSQTSSSCYYHVISKVPRIRTPSYSPTQRSPGCRPLPSAGSPTPTTHEIVTVGDPLLSSGLRSIGSRRHSTSSLSPLRSKLRIMSPMRTGSIYSRNSVSSVSTLGTATDSESSAKATDRVVGPLNSSANLGHSTPASSGSQRTVVTGGSKTSHLDGSSSSEVKRSSASDLAPKGSSLKGEKSRTLSSKSSDGSAHSTAYSGVPKLVPQAHNTTPGEFNISKIGAFAQPSPVPFSSKETLSYPQLHLKGQRNDRDQHTDSTQSAKPPPNEDGEIKTLKLPGVGHRPSILHEHVGSTSSRDRRHKGKKSSKETCKEKHSRKSSLEPGQVMTSEEGNLKPGFVDEVLTPGFLGQRPCNNVSSDKIGDKVLPISGVPKGQSTQVEGSSKELQAPRKCSVKVTPLKMESENQSKNNPKGSGPCSPVQLEPACPAEPVSASRSPGASPGVQPSPNNTSSQDPQSNNYQNLPEQDRNLMIPDGPKPQEDGSFKRRYPRRSARARSNMFFGLTPLYGVRSYGEEDIPFYSSSTGKKRGKRSAEGQVDGADDLSTSDEEDIYYYNFTRTVISSSGEERLASRHLFREEEQCDLPKISQLDGVDDGTESDTSVTATTRKSSQIPKRNGKENGTENLKIDRPEDAGEKEHVIKSAVGHKNEPKLDNCHSVSRVKAQGQDSLEAQLSSLESSRRVHTSTPSDKNLLDTYNTELLKSDSDNNNSDDCGNILPSDIMDFVLKNTPSMQALGESPESSSSELLTLGEGLGLDSNREKDMGLFEVFSQQLPATEPVDSSVSSSISAEEQFELPLELPSDLSVLTTRSPTVPSQNPTRLAVISDSGEKRVTMTEKSVPSSEGDPALLSPGVDPAPEGHMTPDHFIQGHMDADHISSPPCGSVEQGHGNNQDLTRNSSTPGLQVPVSPTVPIQNQKYVPNSTDSPGPSQISNAAVQTTPPHLKPATEKLIVVNQNMQPLYVLQTLPNGVTQKIQLTSPVSSTPNVMETNTSVLGPMGSGLTLTAGLNPSLPPSQSLFPPASKGLLSMPHHQHLHSFPAAAQSSFPPNISSPPSGLLIGVQPPPDPQLLGSEANQRTDLTTTVATPSSGLKKRPISRLHTRKNKKLAPSSTPSNIAPSDVVSNMTLINFTPSQLSNHPNLLDLGSLNTSSHRTVPNIIKRSKSGIMYFEQAPLLPSQSVGGTAATVAGTSTISQDTSHLTSGPVSALASGSSVLNVVSMQATTTPTSSASVPGHVTLTNQRLLGTPDIGSISNLLIKASQQSLGIQDQPLALPPSSGMFPQLGTSQTSSAAAMTAASSICVLPSPQTKGTTAVSPSGDTEEHYKLQQVNQLLAGKTSILSSQRERERDPDSASGTQLSNLTQTADAPNGVRLDQNKPLPSAKQASSTSPGSSPSSGQQSAGSSGPGPTKPKPKVKRIQLPLDKGNGKKHKVSHLRSSSSEAHIPDQEANPAPQTSATRTPRADREQQDAAGMEQPSQKECGQPVGPAAALPEIQATNPASEQENAEPKAMEEEESNFSSPLMLWLQQEQKRKESITEKKPKKGLVFEISSDDGFQICAESIEDAWKSLTDKVQEARSNARLKQLSFAGVNGLRMLGILHDAVVFLIEQLSGAKHCRNYKFRFHKPEEANEPPLNPHGSARAEVHLRQSAFDMFNFLASKHRQPPEYNPNDEEEEEVQLKSARRATSMDLPMPMRFRHLKKTSKEAVGVYRSPIHGRGLFCKRNIDAGEMVIEYAGNVIRSIQTDKREKYYDSKGIGCYMFRIDDSEVVDATMHGNAARFINHSCEPNCYSRVINIDGQKHIVIFAMRKIYRGEELTYDYKFPIEDASNKLPCNCGAKKCRNYTGTLEQSTMGTPNDQAVLQAIFNPNTPFGDVIDLDLEEAKKEDEDGVFPQEQLEQSKALELQGVRAAEAGDLHTALEKFGQAICLLPERASAYNNRAQARRLQGDVAGALEDLERAVTLSGGQGRAARQSFVQRGLLARLQGRDDDARRDFEQAARLGSPFARRQLVLLNPYAALCNRMLADMMGQLRAPSNGH</sequence>
<dbReference type="GO" id="GO:0016567">
    <property type="term" value="P:protein ubiquitination"/>
    <property type="evidence" value="ECO:0007669"/>
    <property type="project" value="InterPro"/>
</dbReference>
<evidence type="ECO:0000256" key="33">
    <source>
        <dbReference type="ARBA" id="ARBA00023310"/>
    </source>
</evidence>
<evidence type="ECO:0000256" key="12">
    <source>
        <dbReference type="ARBA" id="ARBA00022679"/>
    </source>
</evidence>
<comment type="catalytic activity">
    <reaction evidence="35">
        <text>L-lysyl(4)-[histone H3] + S-adenosyl-L-methionine = N(6)-methyl-L-lysyl(4)-[histone H3] + S-adenosyl-L-homocysteine + H(+)</text>
        <dbReference type="Rhea" id="RHEA:60264"/>
        <dbReference type="Rhea" id="RHEA-COMP:15543"/>
        <dbReference type="Rhea" id="RHEA-COMP:15547"/>
        <dbReference type="ChEBI" id="CHEBI:15378"/>
        <dbReference type="ChEBI" id="CHEBI:29969"/>
        <dbReference type="ChEBI" id="CHEBI:57856"/>
        <dbReference type="ChEBI" id="CHEBI:59789"/>
        <dbReference type="ChEBI" id="CHEBI:61929"/>
        <dbReference type="EC" id="2.1.1.364"/>
    </reaction>
    <physiologicalReaction direction="left-to-right" evidence="35">
        <dbReference type="Rhea" id="RHEA:60265"/>
    </physiologicalReaction>
</comment>
<feature type="compositionally biased region" description="Low complexity" evidence="46">
    <location>
        <begin position="1838"/>
        <end position="1849"/>
    </location>
</feature>
<keyword evidence="27 44" id="KW-0103">Bromodomain</keyword>
<dbReference type="InterPro" id="IPR019734">
    <property type="entry name" value="TPR_rpt"/>
</dbReference>
<feature type="compositionally biased region" description="Polar residues" evidence="46">
    <location>
        <begin position="1888"/>
        <end position="1907"/>
    </location>
</feature>
<evidence type="ECO:0000256" key="26">
    <source>
        <dbReference type="ARBA" id="ARBA00023108"/>
    </source>
</evidence>
<keyword evidence="14" id="KW-0479">Metal-binding</keyword>
<evidence type="ECO:0000256" key="8">
    <source>
        <dbReference type="ARBA" id="ARBA00022499"/>
    </source>
</evidence>
<feature type="compositionally biased region" description="Polar residues" evidence="46">
    <location>
        <begin position="3706"/>
        <end position="3720"/>
    </location>
</feature>
<feature type="region of interest" description="Disordered" evidence="46">
    <location>
        <begin position="2914"/>
        <end position="3030"/>
    </location>
</feature>
<comment type="catalytic activity">
    <reaction evidence="36">
        <text>N(6)-methyl-L-lysyl(4)-[histone H3] + S-adenosyl-L-methionine = N(6),N(6)-dimethyl-L-lysyl(4)-[histone H3] + S-adenosyl-L-homocysteine + H(+)</text>
        <dbReference type="Rhea" id="RHEA:60268"/>
        <dbReference type="Rhea" id="RHEA-COMP:15540"/>
        <dbReference type="Rhea" id="RHEA-COMP:15543"/>
        <dbReference type="ChEBI" id="CHEBI:15378"/>
        <dbReference type="ChEBI" id="CHEBI:57856"/>
        <dbReference type="ChEBI" id="CHEBI:59789"/>
        <dbReference type="ChEBI" id="CHEBI:61929"/>
        <dbReference type="ChEBI" id="CHEBI:61976"/>
    </reaction>
    <physiologicalReaction direction="left-to-right" evidence="36">
        <dbReference type="Rhea" id="RHEA:60269"/>
    </physiologicalReaction>
</comment>
<dbReference type="GO" id="GO:0003677">
    <property type="term" value="F:DNA binding"/>
    <property type="evidence" value="ECO:0007669"/>
    <property type="project" value="UniProtKB-KW"/>
</dbReference>
<dbReference type="Gene3D" id="3.30.160.360">
    <property type="match status" value="2"/>
</dbReference>
<evidence type="ECO:0000256" key="24">
    <source>
        <dbReference type="ARBA" id="ARBA00023015"/>
    </source>
</evidence>
<keyword evidence="17" id="KW-0375">Hydrogen ion transport</keyword>
<dbReference type="Gene3D" id="3.30.40.10">
    <property type="entry name" value="Zinc/RING finger domain, C3HC4 (zinc finger)"/>
    <property type="match status" value="3"/>
</dbReference>
<name>A0A061I640_CRIGR</name>
<dbReference type="Gene3D" id="1.25.40.10">
    <property type="entry name" value="Tetratricopeptide repeat domain"/>
    <property type="match status" value="1"/>
</dbReference>
<feature type="region of interest" description="Disordered" evidence="46">
    <location>
        <begin position="2837"/>
        <end position="2863"/>
    </location>
</feature>
<feature type="compositionally biased region" description="Low complexity" evidence="46">
    <location>
        <begin position="1305"/>
        <end position="1344"/>
    </location>
</feature>
<feature type="domain" description="Bromo" evidence="47">
    <location>
        <begin position="2459"/>
        <end position="2504"/>
    </location>
</feature>
<keyword evidence="29" id="KW-0496">Mitochondrion</keyword>
<dbReference type="SUPFAM" id="SSF57903">
    <property type="entry name" value="FYVE/PHD zinc finger"/>
    <property type="match status" value="2"/>
</dbReference>
<evidence type="ECO:0000259" key="47">
    <source>
        <dbReference type="PROSITE" id="PS50014"/>
    </source>
</evidence>
<protein>
    <recommendedName>
        <fullName evidence="38">Histone-lysine N-methyltransferase 2A</fullName>
        <ecNumber evidence="34">2.1.1.364</ecNumber>
    </recommendedName>
    <alternativeName>
        <fullName evidence="43">ALL-1</fullName>
    </alternativeName>
    <alternativeName>
        <fullName evidence="40">Cysteine methyltransferase KMT2A</fullName>
    </alternativeName>
    <alternativeName>
        <fullName evidence="39">Myeloid/lymphoid or mixed-lineage leukemia</fullName>
    </alternativeName>
    <alternativeName>
        <fullName evidence="41">Myeloid/lymphoid or mixed-lineage leukemia protein 1</fullName>
    </alternativeName>
    <alternativeName>
        <fullName evidence="5">Tetratricopeptide repeat protein 36</fullName>
    </alternativeName>
    <alternativeName>
        <fullName evidence="42">Zinc finger protein HRX</fullName>
    </alternativeName>
</protein>
<dbReference type="FunFam" id="1.25.40.10:FF:000213">
    <property type="entry name" value="Tetratricopeptide repeat domain 36"/>
    <property type="match status" value="1"/>
</dbReference>
<evidence type="ECO:0000256" key="6">
    <source>
        <dbReference type="ARBA" id="ARBA00022448"/>
    </source>
</evidence>
<feature type="region of interest" description="Disordered" evidence="46">
    <location>
        <begin position="2877"/>
        <end position="2899"/>
    </location>
</feature>
<dbReference type="GO" id="GO:0035162">
    <property type="term" value="P:embryonic hemopoiesis"/>
    <property type="evidence" value="ECO:0007669"/>
    <property type="project" value="UniProtKB-ARBA"/>
</dbReference>
<dbReference type="SMART" id="SM00317">
    <property type="entry name" value="SET"/>
    <property type="match status" value="1"/>
</dbReference>
<keyword evidence="23" id="KW-0007">Acetylation</keyword>
<dbReference type="EMBL" id="KE675610">
    <property type="protein sequence ID" value="ERE74997.1"/>
    <property type="molecule type" value="Genomic_DNA"/>
</dbReference>
<evidence type="ECO:0000256" key="15">
    <source>
        <dbReference type="ARBA" id="ARBA00022737"/>
    </source>
</evidence>
<dbReference type="InterPro" id="IPR047219">
    <property type="entry name" value="KMT2A_2B_SET"/>
</dbReference>
<feature type="region of interest" description="Disordered" evidence="46">
    <location>
        <begin position="3064"/>
        <end position="3317"/>
    </location>
</feature>
<evidence type="ECO:0000256" key="45">
    <source>
        <dbReference type="PROSITE-ProRule" id="PRU00509"/>
    </source>
</evidence>
<keyword evidence="9" id="KW-0138">CF(0)</keyword>
<keyword evidence="7" id="KW-0488">Methylation</keyword>
<evidence type="ECO:0000256" key="31">
    <source>
        <dbReference type="ARBA" id="ARBA00023163"/>
    </source>
</evidence>
<feature type="compositionally biased region" description="Polar residues" evidence="46">
    <location>
        <begin position="3001"/>
        <end position="3016"/>
    </location>
</feature>
<evidence type="ECO:0000256" key="14">
    <source>
        <dbReference type="ARBA" id="ARBA00022723"/>
    </source>
</evidence>
<evidence type="ECO:0000256" key="38">
    <source>
        <dbReference type="ARBA" id="ARBA00072634"/>
    </source>
</evidence>
<evidence type="ECO:0000256" key="4">
    <source>
        <dbReference type="ARBA" id="ARBA00006995"/>
    </source>
</evidence>
<keyword evidence="16 45" id="KW-0863">Zinc-finger</keyword>
<evidence type="ECO:0000256" key="28">
    <source>
        <dbReference type="ARBA" id="ARBA00023125"/>
    </source>
</evidence>
<dbReference type="PROSITE" id="PS50280">
    <property type="entry name" value="SET"/>
    <property type="match status" value="1"/>
</dbReference>
<dbReference type="GO" id="GO:0035097">
    <property type="term" value="C:histone methyltransferase complex"/>
    <property type="evidence" value="ECO:0007669"/>
    <property type="project" value="TreeGrafter"/>
</dbReference>
<keyword evidence="18" id="KW-0833">Ubl conjugation pathway</keyword>
<keyword evidence="19" id="KW-0802">TPR repeat</keyword>
<dbReference type="InterPro" id="IPR003888">
    <property type="entry name" value="FYrich_N"/>
</dbReference>
<keyword evidence="6" id="KW-0813">Transport</keyword>
<dbReference type="InterPro" id="IPR044133">
    <property type="entry name" value="KMT2A_PHD3"/>
</dbReference>
<feature type="region of interest" description="Disordered" evidence="46">
    <location>
        <begin position="33"/>
        <end position="59"/>
    </location>
</feature>
<dbReference type="InterPro" id="IPR011990">
    <property type="entry name" value="TPR-like_helical_dom_sf"/>
</dbReference>
<keyword evidence="24" id="KW-0805">Transcription regulation</keyword>
<dbReference type="Pfam" id="PF05965">
    <property type="entry name" value="FYRC"/>
    <property type="match status" value="1"/>
</dbReference>
<evidence type="ECO:0000256" key="35">
    <source>
        <dbReference type="ARBA" id="ARBA00049353"/>
    </source>
</evidence>
<dbReference type="GO" id="GO:0045944">
    <property type="term" value="P:positive regulation of transcription by RNA polymerase II"/>
    <property type="evidence" value="ECO:0007669"/>
    <property type="project" value="UniProtKB-ARBA"/>
</dbReference>
<feature type="region of interest" description="Disordered" evidence="46">
    <location>
        <begin position="1175"/>
        <end position="1206"/>
    </location>
</feature>
<dbReference type="Pfam" id="PF04718">
    <property type="entry name" value="ATP-synt_G"/>
    <property type="match status" value="1"/>
</dbReference>
<evidence type="ECO:0000256" key="44">
    <source>
        <dbReference type="PROSITE-ProRule" id="PRU00035"/>
    </source>
</evidence>
<evidence type="ECO:0000256" key="16">
    <source>
        <dbReference type="ARBA" id="ARBA00022771"/>
    </source>
</evidence>
<evidence type="ECO:0000256" key="41">
    <source>
        <dbReference type="ARBA" id="ARBA00080065"/>
    </source>
</evidence>
<dbReference type="SUPFAM" id="SSF47370">
    <property type="entry name" value="Bromodomain"/>
    <property type="match status" value="1"/>
</dbReference>
<dbReference type="CDD" id="cd15590">
    <property type="entry name" value="PHD2_KMT2A"/>
    <property type="match status" value="1"/>
</dbReference>
<feature type="compositionally biased region" description="Acidic residues" evidence="46">
    <location>
        <begin position="3357"/>
        <end position="3366"/>
    </location>
</feature>
<evidence type="ECO:0000259" key="50">
    <source>
        <dbReference type="PROSITE" id="PS50868"/>
    </source>
</evidence>
<feature type="compositionally biased region" description="Polar residues" evidence="46">
    <location>
        <begin position="2941"/>
        <end position="2973"/>
    </location>
</feature>
<feature type="region of interest" description="Disordered" evidence="46">
    <location>
        <begin position="1650"/>
        <end position="1795"/>
    </location>
</feature>
<feature type="compositionally biased region" description="Basic and acidic residues" evidence="46">
    <location>
        <begin position="1055"/>
        <end position="1073"/>
    </location>
</feature>
<dbReference type="PROSITE" id="PS51543">
    <property type="entry name" value="FYRC"/>
    <property type="match status" value="1"/>
</dbReference>
<feature type="compositionally biased region" description="Polar residues" evidence="46">
    <location>
        <begin position="4170"/>
        <end position="4183"/>
    </location>
</feature>
<dbReference type="Pfam" id="PF10408">
    <property type="entry name" value="Ufd2P_core"/>
    <property type="match status" value="1"/>
</dbReference>
<dbReference type="InterPro" id="IPR042025">
    <property type="entry name" value="KMT2A_PHD2"/>
</dbReference>
<evidence type="ECO:0000256" key="13">
    <source>
        <dbReference type="ARBA" id="ARBA00022691"/>
    </source>
</evidence>
<evidence type="ECO:0000256" key="37">
    <source>
        <dbReference type="ARBA" id="ARBA00050180"/>
    </source>
</evidence>
<evidence type="ECO:0000313" key="54">
    <source>
        <dbReference type="Proteomes" id="UP000030759"/>
    </source>
</evidence>
<evidence type="ECO:0000256" key="18">
    <source>
        <dbReference type="ARBA" id="ARBA00022786"/>
    </source>
</evidence>
<feature type="region of interest" description="Disordered" evidence="46">
    <location>
        <begin position="989"/>
        <end position="1085"/>
    </location>
</feature>
<feature type="compositionally biased region" description="Low complexity" evidence="46">
    <location>
        <begin position="3861"/>
        <end position="3872"/>
    </location>
</feature>
<dbReference type="InterPro" id="IPR011011">
    <property type="entry name" value="Znf_FYVE_PHD"/>
</dbReference>
<feature type="region of interest" description="Disordered" evidence="46">
    <location>
        <begin position="1814"/>
        <end position="1849"/>
    </location>
</feature>
<dbReference type="FunFam" id="3.30.40.10:FF:000002">
    <property type="entry name" value="Histone-lysine N-methyltransferase"/>
    <property type="match status" value="1"/>
</dbReference>
<feature type="region of interest" description="Disordered" evidence="46">
    <location>
        <begin position="1951"/>
        <end position="2005"/>
    </location>
</feature>
<dbReference type="PROSITE" id="PS51805">
    <property type="entry name" value="EPHD"/>
    <property type="match status" value="1"/>
</dbReference>
<dbReference type="InterPro" id="IPR042023">
    <property type="entry name" value="KMT2A_PHD1"/>
</dbReference>
<keyword evidence="15" id="KW-0677">Repeat</keyword>
<dbReference type="CDD" id="cd19170">
    <property type="entry name" value="SET_KMT2A_2B"/>
    <property type="match status" value="1"/>
</dbReference>
<keyword evidence="21" id="KW-0832">Ubl conjugation</keyword>
<dbReference type="GO" id="GO:0040029">
    <property type="term" value="P:epigenetic regulation of gene expression"/>
    <property type="evidence" value="ECO:0007669"/>
    <property type="project" value="UniProtKB-ARBA"/>
</dbReference>
<dbReference type="SMART" id="SM00541">
    <property type="entry name" value="FYRN"/>
    <property type="match status" value="1"/>
</dbReference>
<feature type="domain" description="PHD-type" evidence="48">
    <location>
        <begin position="2187"/>
        <end position="2238"/>
    </location>
</feature>
<feature type="compositionally biased region" description="Low complexity" evidence="46">
    <location>
        <begin position="4198"/>
        <end position="4224"/>
    </location>
</feature>
<feature type="compositionally biased region" description="Polar residues" evidence="46">
    <location>
        <begin position="2126"/>
        <end position="2144"/>
    </location>
</feature>
<dbReference type="SMART" id="SM00297">
    <property type="entry name" value="BROMO"/>
    <property type="match status" value="1"/>
</dbReference>
<feature type="region of interest" description="Disordered" evidence="46">
    <location>
        <begin position="1565"/>
        <end position="1633"/>
    </location>
</feature>
<evidence type="ECO:0000256" key="27">
    <source>
        <dbReference type="ARBA" id="ARBA00023117"/>
    </source>
</evidence>
<evidence type="ECO:0000256" key="20">
    <source>
        <dbReference type="ARBA" id="ARBA00022833"/>
    </source>
</evidence>
<feature type="compositionally biased region" description="Polar residues" evidence="46">
    <location>
        <begin position="2920"/>
        <end position="2932"/>
    </location>
</feature>
<feature type="region of interest" description="Disordered" evidence="46">
    <location>
        <begin position="3334"/>
        <end position="3366"/>
    </location>
</feature>
<evidence type="ECO:0000256" key="25">
    <source>
        <dbReference type="ARBA" id="ARBA00023065"/>
    </source>
</evidence>
<feature type="compositionally biased region" description="Low complexity" evidence="46">
    <location>
        <begin position="1399"/>
        <end position="1412"/>
    </location>
</feature>
<feature type="domain" description="SET" evidence="49">
    <location>
        <begin position="4522"/>
        <end position="4638"/>
    </location>
</feature>
<dbReference type="PROSITE" id="PS50868">
    <property type="entry name" value="POST_SET"/>
    <property type="match status" value="1"/>
</dbReference>
<evidence type="ECO:0000259" key="51">
    <source>
        <dbReference type="PROSITE" id="PS51058"/>
    </source>
</evidence>
<keyword evidence="8" id="KW-1017">Isopeptide bond</keyword>
<feature type="compositionally biased region" description="Polar residues" evidence="46">
    <location>
        <begin position="3416"/>
        <end position="3431"/>
    </location>
</feature>
<feature type="compositionally biased region" description="Pro residues" evidence="46">
    <location>
        <begin position="1413"/>
        <end position="1426"/>
    </location>
</feature>
<dbReference type="GO" id="GO:0106363">
    <property type="term" value="F:protein-cysteine methyltransferase activity"/>
    <property type="evidence" value="ECO:0007669"/>
    <property type="project" value="RHEA"/>
</dbReference>
<feature type="region of interest" description="Disordered" evidence="46">
    <location>
        <begin position="3646"/>
        <end position="3735"/>
    </location>
</feature>
<evidence type="ECO:0000256" key="9">
    <source>
        <dbReference type="ARBA" id="ARBA00022547"/>
    </source>
</evidence>
<dbReference type="GO" id="GO:0008270">
    <property type="term" value="F:zinc ion binding"/>
    <property type="evidence" value="ECO:0007669"/>
    <property type="project" value="UniProtKB-KW"/>
</dbReference>
<evidence type="ECO:0000256" key="7">
    <source>
        <dbReference type="ARBA" id="ARBA00022481"/>
    </source>
</evidence>
<dbReference type="FunFam" id="3.30.40.10:FF:000089">
    <property type="entry name" value="Histone-lysine N-methyltransferase"/>
    <property type="match status" value="1"/>
</dbReference>
<keyword evidence="30" id="KW-0472">Membrane</keyword>
<evidence type="ECO:0000256" key="11">
    <source>
        <dbReference type="ARBA" id="ARBA00022603"/>
    </source>
</evidence>
<dbReference type="SUPFAM" id="SSF48452">
    <property type="entry name" value="TPR-like"/>
    <property type="match status" value="1"/>
</dbReference>
<dbReference type="Pfam" id="PF13832">
    <property type="entry name" value="zf-HC5HC2H_2"/>
    <property type="match status" value="1"/>
</dbReference>
<dbReference type="InterPro" id="IPR013083">
    <property type="entry name" value="Znf_RING/FYVE/PHD"/>
</dbReference>
<dbReference type="FunFam" id="3.30.160.360:FF:000002">
    <property type="entry name" value="Histone-lysine N-methyltransferase"/>
    <property type="match status" value="1"/>
</dbReference>
<feature type="compositionally biased region" description="Polar residues" evidence="46">
    <location>
        <begin position="3890"/>
        <end position="3906"/>
    </location>
</feature>
<dbReference type="PANTHER" id="PTHR45838:SF2">
    <property type="entry name" value="HISTONE-LYSINE N-METHYLTRANSFERASE 2A"/>
    <property type="match status" value="1"/>
</dbReference>
<evidence type="ECO:0000313" key="53">
    <source>
        <dbReference type="EMBL" id="ERE74997.1"/>
    </source>
</evidence>
<feature type="compositionally biased region" description="Polar residues" evidence="46">
    <location>
        <begin position="1784"/>
        <end position="1795"/>
    </location>
</feature>
<evidence type="ECO:0000256" key="46">
    <source>
        <dbReference type="SAM" id="MobiDB-lite"/>
    </source>
</evidence>
<keyword evidence="13" id="KW-0949">S-adenosyl-L-methionine</keyword>
<feature type="domain" description="PHD-type" evidence="48">
    <location>
        <begin position="2322"/>
        <end position="2383"/>
    </location>
</feature>
<feature type="compositionally biased region" description="Polar residues" evidence="46">
    <location>
        <begin position="3251"/>
        <end position="3282"/>
    </location>
</feature>
<dbReference type="Gene3D" id="2.170.270.10">
    <property type="entry name" value="SET domain"/>
    <property type="match status" value="1"/>
</dbReference>
<dbReference type="InterPro" id="IPR034732">
    <property type="entry name" value="EPHD"/>
</dbReference>
<evidence type="ECO:0000256" key="32">
    <source>
        <dbReference type="ARBA" id="ARBA00023242"/>
    </source>
</evidence>
<evidence type="ECO:0000259" key="49">
    <source>
        <dbReference type="PROSITE" id="PS50280"/>
    </source>
</evidence>
<keyword evidence="31" id="KW-0804">Transcription</keyword>
<keyword evidence="26" id="KW-0090">Biological rhythms</keyword>
<evidence type="ECO:0000256" key="1">
    <source>
        <dbReference type="ARBA" id="ARBA00004123"/>
    </source>
</evidence>
<evidence type="ECO:0000259" key="52">
    <source>
        <dbReference type="PROSITE" id="PS51805"/>
    </source>
</evidence>
<dbReference type="GO" id="GO:0002376">
    <property type="term" value="P:immune system process"/>
    <property type="evidence" value="ECO:0007669"/>
    <property type="project" value="UniProtKB-ARBA"/>
</dbReference>
<evidence type="ECO:0000256" key="23">
    <source>
        <dbReference type="ARBA" id="ARBA00022990"/>
    </source>
</evidence>
<evidence type="ECO:0000256" key="29">
    <source>
        <dbReference type="ARBA" id="ARBA00023128"/>
    </source>
</evidence>
<dbReference type="GO" id="GO:0032259">
    <property type="term" value="P:methylation"/>
    <property type="evidence" value="ECO:0007669"/>
    <property type="project" value="UniProtKB-KW"/>
</dbReference>
<dbReference type="Pfam" id="PF00856">
    <property type="entry name" value="SET"/>
    <property type="match status" value="1"/>
</dbReference>
<dbReference type="FunFam" id="3.30.40.10:FF:000071">
    <property type="entry name" value="Histone-lysine N-methyltransferase"/>
    <property type="match status" value="1"/>
</dbReference>
<dbReference type="EC" id="2.1.1.364" evidence="34"/>
<keyword evidence="25" id="KW-0406">Ion transport</keyword>
<feature type="compositionally biased region" description="Low complexity" evidence="46">
    <location>
        <begin position="1571"/>
        <end position="1584"/>
    </location>
</feature>
<dbReference type="InterPro" id="IPR002857">
    <property type="entry name" value="Znf_CXXC"/>
</dbReference>
<evidence type="ECO:0000256" key="39">
    <source>
        <dbReference type="ARBA" id="ARBA00075410"/>
    </source>
</evidence>
<dbReference type="InterPro" id="IPR001965">
    <property type="entry name" value="Znf_PHD"/>
</dbReference>
<dbReference type="GO" id="GO:0034450">
    <property type="term" value="F:ubiquitin-ubiquitin ligase activity"/>
    <property type="evidence" value="ECO:0007669"/>
    <property type="project" value="InterPro"/>
</dbReference>
<dbReference type="InterPro" id="IPR006808">
    <property type="entry name" value="ATP_synth_F0_gsu_mt"/>
</dbReference>